<evidence type="ECO:0000313" key="2">
    <source>
        <dbReference type="Proteomes" id="UP001162992"/>
    </source>
</evidence>
<reference evidence="2" key="1">
    <citation type="journal article" date="2024" name="Proc. Natl. Acad. Sci. U.S.A.">
        <title>Extraordinary preservation of gene collinearity over three hundred million years revealed in homosporous lycophytes.</title>
        <authorList>
            <person name="Li C."/>
            <person name="Wickell D."/>
            <person name="Kuo L.Y."/>
            <person name="Chen X."/>
            <person name="Nie B."/>
            <person name="Liao X."/>
            <person name="Peng D."/>
            <person name="Ji J."/>
            <person name="Jenkins J."/>
            <person name="Williams M."/>
            <person name="Shu S."/>
            <person name="Plott C."/>
            <person name="Barry K."/>
            <person name="Rajasekar S."/>
            <person name="Grimwood J."/>
            <person name="Han X."/>
            <person name="Sun S."/>
            <person name="Hou Z."/>
            <person name="He W."/>
            <person name="Dai G."/>
            <person name="Sun C."/>
            <person name="Schmutz J."/>
            <person name="Leebens-Mack J.H."/>
            <person name="Li F.W."/>
            <person name="Wang L."/>
        </authorList>
    </citation>
    <scope>NUCLEOTIDE SEQUENCE [LARGE SCALE GENOMIC DNA]</scope>
    <source>
        <strain evidence="2">cv. PW_Plant_1</strain>
    </source>
</reference>
<proteinExistence type="predicted"/>
<organism evidence="1 2">
    <name type="scientific">Diphasiastrum complanatum</name>
    <name type="common">Issler's clubmoss</name>
    <name type="synonym">Lycopodium complanatum</name>
    <dbReference type="NCBI Taxonomy" id="34168"/>
    <lineage>
        <taxon>Eukaryota</taxon>
        <taxon>Viridiplantae</taxon>
        <taxon>Streptophyta</taxon>
        <taxon>Embryophyta</taxon>
        <taxon>Tracheophyta</taxon>
        <taxon>Lycopodiopsida</taxon>
        <taxon>Lycopodiales</taxon>
        <taxon>Lycopodiaceae</taxon>
        <taxon>Lycopodioideae</taxon>
        <taxon>Diphasiastrum</taxon>
    </lineage>
</organism>
<protein>
    <submittedName>
        <fullName evidence="1">Uncharacterized protein</fullName>
    </submittedName>
</protein>
<accession>A0ACC2AV22</accession>
<keyword evidence="2" id="KW-1185">Reference proteome</keyword>
<dbReference type="EMBL" id="CM055110">
    <property type="protein sequence ID" value="KAJ7521362.1"/>
    <property type="molecule type" value="Genomic_DNA"/>
</dbReference>
<gene>
    <name evidence="1" type="ORF">O6H91_19G050200</name>
</gene>
<comment type="caution">
    <text evidence="1">The sequence shown here is derived from an EMBL/GenBank/DDBJ whole genome shotgun (WGS) entry which is preliminary data.</text>
</comment>
<evidence type="ECO:0000313" key="1">
    <source>
        <dbReference type="EMBL" id="KAJ7521362.1"/>
    </source>
</evidence>
<sequence length="209" mass="24144">MLDVGLPAIATLKSRATYTTCLFSLPVPTFYQKLPVISSSFCRLEFQGLFLQQPNLGMCFYDKSKCLKLGVKTKKMQWLRRSAHILPHNCLHGLRIFSKWKWWKKEKESILHDENPLPLPMTYPDSTPLAKEEIEKMANCNPQMEDCKEVVYQWTGECRRCQGTGLVSFYRKNGHEVISKCILCLGIGYVQNFTQRGNIDVMEDLDKPD</sequence>
<name>A0ACC2AV22_DIPCM</name>
<dbReference type="Proteomes" id="UP001162992">
    <property type="component" value="Chromosome 19"/>
</dbReference>